<dbReference type="Proteomes" id="UP000750711">
    <property type="component" value="Unassembled WGS sequence"/>
</dbReference>
<dbReference type="AlphaFoldDB" id="A0A9P8LGY5"/>
<evidence type="ECO:0000313" key="2">
    <source>
        <dbReference type="EMBL" id="KAH0565705.1"/>
    </source>
</evidence>
<dbReference type="EMBL" id="JAGHQM010000067">
    <property type="protein sequence ID" value="KAH0565705.1"/>
    <property type="molecule type" value="Genomic_DNA"/>
</dbReference>
<feature type="region of interest" description="Disordered" evidence="1">
    <location>
        <begin position="1"/>
        <end position="144"/>
    </location>
</feature>
<feature type="compositionally biased region" description="Pro residues" evidence="1">
    <location>
        <begin position="125"/>
        <end position="140"/>
    </location>
</feature>
<comment type="caution">
    <text evidence="2">The sequence shown here is derived from an EMBL/GenBank/DDBJ whole genome shotgun (WGS) entry which is preliminary data.</text>
</comment>
<feature type="compositionally biased region" description="Polar residues" evidence="1">
    <location>
        <begin position="97"/>
        <end position="116"/>
    </location>
</feature>
<accession>A0A9P8LGY5</accession>
<proteinExistence type="predicted"/>
<dbReference type="GO" id="GO:0005634">
    <property type="term" value="C:nucleus"/>
    <property type="evidence" value="ECO:0007669"/>
    <property type="project" value="TreeGrafter"/>
</dbReference>
<reference evidence="2" key="1">
    <citation type="submission" date="2021-03" db="EMBL/GenBank/DDBJ databases">
        <title>Comparative genomics and phylogenomic investigation of the class Geoglossomycetes provide insights into ecological specialization and systematics.</title>
        <authorList>
            <person name="Melie T."/>
            <person name="Pirro S."/>
            <person name="Miller A.N."/>
            <person name="Quandt A."/>
        </authorList>
    </citation>
    <scope>NUCLEOTIDE SEQUENCE</scope>
    <source>
        <strain evidence="2">CAQ_001_2017</strain>
    </source>
</reference>
<organism evidence="2 3">
    <name type="scientific">Trichoglossum hirsutum</name>
    <dbReference type="NCBI Taxonomy" id="265104"/>
    <lineage>
        <taxon>Eukaryota</taxon>
        <taxon>Fungi</taxon>
        <taxon>Dikarya</taxon>
        <taxon>Ascomycota</taxon>
        <taxon>Pezizomycotina</taxon>
        <taxon>Geoglossomycetes</taxon>
        <taxon>Geoglossales</taxon>
        <taxon>Geoglossaceae</taxon>
        <taxon>Trichoglossum</taxon>
    </lineage>
</organism>
<dbReference type="GO" id="GO:0006355">
    <property type="term" value="P:regulation of DNA-templated transcription"/>
    <property type="evidence" value="ECO:0007669"/>
    <property type="project" value="InterPro"/>
</dbReference>
<protein>
    <recommendedName>
        <fullName evidence="4">HCNGP-domain-containing protein</fullName>
    </recommendedName>
</protein>
<dbReference type="Pfam" id="PF07818">
    <property type="entry name" value="HCNGP"/>
    <property type="match status" value="1"/>
</dbReference>
<feature type="compositionally biased region" description="Polar residues" evidence="1">
    <location>
        <begin position="246"/>
        <end position="261"/>
    </location>
</feature>
<dbReference type="PANTHER" id="PTHR13464">
    <property type="entry name" value="TRANSCRIPTIONAL REGULATOR PROTEIN HCNGP"/>
    <property type="match status" value="1"/>
</dbReference>
<feature type="compositionally biased region" description="Basic and acidic residues" evidence="1">
    <location>
        <begin position="322"/>
        <end position="339"/>
    </location>
</feature>
<feature type="region of interest" description="Disordered" evidence="1">
    <location>
        <begin position="237"/>
        <end position="339"/>
    </location>
</feature>
<evidence type="ECO:0008006" key="4">
    <source>
        <dbReference type="Google" id="ProtNLM"/>
    </source>
</evidence>
<feature type="compositionally biased region" description="Basic residues" evidence="1">
    <location>
        <begin position="310"/>
        <end position="321"/>
    </location>
</feature>
<feature type="compositionally biased region" description="Basic and acidic residues" evidence="1">
    <location>
        <begin position="289"/>
        <end position="309"/>
    </location>
</feature>
<keyword evidence="3" id="KW-1185">Reference proteome</keyword>
<evidence type="ECO:0000313" key="3">
    <source>
        <dbReference type="Proteomes" id="UP000750711"/>
    </source>
</evidence>
<dbReference type="PANTHER" id="PTHR13464:SF0">
    <property type="entry name" value="SAP30-BINDING PROTEIN"/>
    <property type="match status" value="1"/>
</dbReference>
<name>A0A9P8LGY5_9PEZI</name>
<evidence type="ECO:0000256" key="1">
    <source>
        <dbReference type="SAM" id="MobiDB-lite"/>
    </source>
</evidence>
<dbReference type="InterPro" id="IPR012479">
    <property type="entry name" value="SAP30BP"/>
</dbReference>
<sequence length="339" mass="37173">MLGLGAYESDEEDNVSHDENTALTRQEPLNLKVVPPLANIYTESLSDTGRSGPEPNGLSHEDHTDSNTVVPITQEDDKAGPPIGAAIGPMLGPSAPSPDSSELASSRPTSPYSLSRSVIRDLTLPPIPDLNIPPSPPGSPPRGTTAKFAHFLELKKQGVHFNEKLAKSSALKNPSLLQKLMGFAGIEGQDQYASTLPKDIWDPEAIPAWGYKEELAKSQQEITKRLEEERARELREAIDFVPASASGDSSRSGTPGLSSAGKSLGRSAAERVMAGLDRERTRSPLVNDGAKRREIERRGIRVRDRSRSRSRDRRKRSRSRSRSRDGGRGTRVRDYDRRR</sequence>
<gene>
    <name evidence="2" type="ORF">GP486_000897</name>
</gene>